<evidence type="ECO:0008006" key="3">
    <source>
        <dbReference type="Google" id="ProtNLM"/>
    </source>
</evidence>
<name>A0A0S2I4K5_9BACT</name>
<evidence type="ECO:0000313" key="2">
    <source>
        <dbReference type="Proteomes" id="UP000064893"/>
    </source>
</evidence>
<proteinExistence type="predicted"/>
<organism evidence="1 2">
    <name type="scientific">Salinivirga cyanobacteriivorans</name>
    <dbReference type="NCBI Taxonomy" id="1307839"/>
    <lineage>
        <taxon>Bacteria</taxon>
        <taxon>Pseudomonadati</taxon>
        <taxon>Bacteroidota</taxon>
        <taxon>Bacteroidia</taxon>
        <taxon>Bacteroidales</taxon>
        <taxon>Salinivirgaceae</taxon>
        <taxon>Salinivirga</taxon>
    </lineage>
</organism>
<keyword evidence="2" id="KW-1185">Reference proteome</keyword>
<protein>
    <recommendedName>
        <fullName evidence="3">STAS/SEC14 domain-containing protein</fullName>
    </recommendedName>
</protein>
<reference evidence="1 2" key="1">
    <citation type="submission" date="2015-11" db="EMBL/GenBank/DDBJ databases">
        <title>Description and complete genome sequence of a novel strain predominating in hypersaline microbial mats and representing a new family of the Bacteriodetes phylum.</title>
        <authorList>
            <person name="Spring S."/>
            <person name="Bunk B."/>
            <person name="Sproer C."/>
            <person name="Klenk H.-P."/>
        </authorList>
    </citation>
    <scope>NUCLEOTIDE SEQUENCE [LARGE SCALE GENOMIC DNA]</scope>
    <source>
        <strain evidence="1 2">L21-Spi-D4</strain>
    </source>
</reference>
<accession>A0A0S2I4K5</accession>
<gene>
    <name evidence="1" type="ORF">L21SP5_03311</name>
</gene>
<dbReference type="RefSeq" id="WP_057954267.1">
    <property type="nucleotide sequence ID" value="NZ_CP013118.1"/>
</dbReference>
<dbReference type="KEGG" id="blq:L21SP5_03311"/>
<dbReference type="Proteomes" id="UP000064893">
    <property type="component" value="Chromosome"/>
</dbReference>
<dbReference type="AlphaFoldDB" id="A0A0S2I4K5"/>
<sequence length="133" mass="15568">MNIIEDNEYAEVSYDPDLKLGKIIWKKKTPTEEYRHAFTTLLEFSKTHDVDNFLSDIRNQGVVAPENRKWFESEMLPKAIKAGLKRAGSVFDGNVFKKYYMNMIIKVSNKFGMPLKLFNSEAEAIEWFKSFEE</sequence>
<dbReference type="EMBL" id="CP013118">
    <property type="protein sequence ID" value="ALO16924.1"/>
    <property type="molecule type" value="Genomic_DNA"/>
</dbReference>
<evidence type="ECO:0000313" key="1">
    <source>
        <dbReference type="EMBL" id="ALO16924.1"/>
    </source>
</evidence>
<dbReference type="OrthoDB" id="980760at2"/>